<gene>
    <name evidence="1" type="ORF">E2C01_007394</name>
</gene>
<comment type="caution">
    <text evidence="1">The sequence shown here is derived from an EMBL/GenBank/DDBJ whole genome shotgun (WGS) entry which is preliminary data.</text>
</comment>
<accession>A0A5B7D2C1</accession>
<dbReference type="EMBL" id="VSRR010000367">
    <property type="protein sequence ID" value="MPC14626.1"/>
    <property type="molecule type" value="Genomic_DNA"/>
</dbReference>
<reference evidence="1 2" key="1">
    <citation type="submission" date="2019-05" db="EMBL/GenBank/DDBJ databases">
        <title>Another draft genome of Portunus trituberculatus and its Hox gene families provides insights of decapod evolution.</title>
        <authorList>
            <person name="Jeong J.-H."/>
            <person name="Song I."/>
            <person name="Kim S."/>
            <person name="Choi T."/>
            <person name="Kim D."/>
            <person name="Ryu S."/>
            <person name="Kim W."/>
        </authorList>
    </citation>
    <scope>NUCLEOTIDE SEQUENCE [LARGE SCALE GENOMIC DNA]</scope>
    <source>
        <tissue evidence="1">Muscle</tissue>
    </source>
</reference>
<evidence type="ECO:0000313" key="2">
    <source>
        <dbReference type="Proteomes" id="UP000324222"/>
    </source>
</evidence>
<evidence type="ECO:0000313" key="1">
    <source>
        <dbReference type="EMBL" id="MPC14626.1"/>
    </source>
</evidence>
<keyword evidence="2" id="KW-1185">Reference proteome</keyword>
<proteinExistence type="predicted"/>
<dbReference type="Proteomes" id="UP000324222">
    <property type="component" value="Unassembled WGS sequence"/>
</dbReference>
<sequence>MTQWRGGSRGPEWDGDVSTNMGARGAVVLEARSPPHLQGCGGVVCGMIWCVPIKGLGLAGIRGTSNAGHIAGQAVSVVVVVVVKGRGVKNKTESTVHRSRWRVRARHPQQRRGEDCNINTW</sequence>
<dbReference type="AlphaFoldDB" id="A0A5B7D2C1"/>
<protein>
    <submittedName>
        <fullName evidence="1">Uncharacterized protein</fullName>
    </submittedName>
</protein>
<name>A0A5B7D2C1_PORTR</name>
<organism evidence="1 2">
    <name type="scientific">Portunus trituberculatus</name>
    <name type="common">Swimming crab</name>
    <name type="synonym">Neptunus trituberculatus</name>
    <dbReference type="NCBI Taxonomy" id="210409"/>
    <lineage>
        <taxon>Eukaryota</taxon>
        <taxon>Metazoa</taxon>
        <taxon>Ecdysozoa</taxon>
        <taxon>Arthropoda</taxon>
        <taxon>Crustacea</taxon>
        <taxon>Multicrustacea</taxon>
        <taxon>Malacostraca</taxon>
        <taxon>Eumalacostraca</taxon>
        <taxon>Eucarida</taxon>
        <taxon>Decapoda</taxon>
        <taxon>Pleocyemata</taxon>
        <taxon>Brachyura</taxon>
        <taxon>Eubrachyura</taxon>
        <taxon>Portunoidea</taxon>
        <taxon>Portunidae</taxon>
        <taxon>Portuninae</taxon>
        <taxon>Portunus</taxon>
    </lineage>
</organism>